<feature type="compositionally biased region" description="Polar residues" evidence="7">
    <location>
        <begin position="217"/>
        <end position="239"/>
    </location>
</feature>
<sequence length="417" mass="47671">MTDNDITEEHSFGSCLQPLALTAGNTIFSSKTIKHRTPSFPVTSNYCPSLNSLAEPFLNLGPKLIQTEEYDQSNKSLSYKTFYENWLRYFYLLVQQNNLHNSIDSVEELQKQIQIYNNKCKVFVTASNSNKETACNNNNNNDLPNTHFRENTRDDLLTDQIGSSLTSQDQYKCEQISNQQKTISSQIKNSLLINNQLVAYDSDSECESLLSNSNQDLVDSKTASNGQTDNPSLRTSSKSQRLKTMIQEKEDRISLNDDLAEIYEFAHLFKLRRLSLGLTQTQVGASLNAKEGPAYSQSAICRFEKLDVTLKSAKRMKPVLERWLSETQAMHHNGANESFGAQLVHRPPRKRKRRTCFSTKALKCLLHQLERNPYPTKAEMTELAKALTYDREVIRVWFCNRRQAIKTTEKQTTSVHL</sequence>
<keyword evidence="3 5" id="KW-0371">Homeobox</keyword>
<dbReference type="Gene3D" id="1.10.260.40">
    <property type="entry name" value="lambda repressor-like DNA-binding domains"/>
    <property type="match status" value="1"/>
</dbReference>
<dbReference type="PROSITE" id="PS51179">
    <property type="entry name" value="POU_3"/>
    <property type="match status" value="1"/>
</dbReference>
<dbReference type="WBParaSite" id="Smp_139940.1">
    <property type="protein sequence ID" value="Smp_139940.1"/>
    <property type="gene ID" value="Smp_139940"/>
</dbReference>
<dbReference type="GO" id="GO:0000981">
    <property type="term" value="F:DNA-binding transcription factor activity, RNA polymerase II-specific"/>
    <property type="evidence" value="ECO:0007669"/>
    <property type="project" value="TreeGrafter"/>
</dbReference>
<keyword evidence="4 5" id="KW-0539">Nucleus</keyword>
<dbReference type="SMART" id="SM00389">
    <property type="entry name" value="HOX"/>
    <property type="match status" value="1"/>
</dbReference>
<dbReference type="InterPro" id="IPR013847">
    <property type="entry name" value="POU"/>
</dbReference>
<dbReference type="STRING" id="6183.A0A3Q0KN71"/>
<evidence type="ECO:0000259" key="9">
    <source>
        <dbReference type="PROSITE" id="PS51179"/>
    </source>
</evidence>
<evidence type="ECO:0000256" key="1">
    <source>
        <dbReference type="ARBA" id="ARBA00004123"/>
    </source>
</evidence>
<keyword evidence="10" id="KW-1185">Reference proteome</keyword>
<dbReference type="GO" id="GO:0000978">
    <property type="term" value="F:RNA polymerase II cis-regulatory region sequence-specific DNA binding"/>
    <property type="evidence" value="ECO:0007669"/>
    <property type="project" value="TreeGrafter"/>
</dbReference>
<protein>
    <submittedName>
        <fullName evidence="11">Putative pou6f1/brn-5</fullName>
    </submittedName>
</protein>
<dbReference type="InterPro" id="IPR000327">
    <property type="entry name" value="POU_dom"/>
</dbReference>
<dbReference type="GO" id="GO:0005634">
    <property type="term" value="C:nucleus"/>
    <property type="evidence" value="ECO:0007669"/>
    <property type="project" value="UniProtKB-SubCell"/>
</dbReference>
<evidence type="ECO:0000256" key="5">
    <source>
        <dbReference type="PROSITE-ProRule" id="PRU00108"/>
    </source>
</evidence>
<dbReference type="Proteomes" id="UP000008854">
    <property type="component" value="Unassembled WGS sequence"/>
</dbReference>
<evidence type="ECO:0000313" key="11">
    <source>
        <dbReference type="WBParaSite" id="Smp_139940.1"/>
    </source>
</evidence>
<name>A0A3Q0KN71_SCHMA</name>
<dbReference type="InterPro" id="IPR050255">
    <property type="entry name" value="POU_domain_TF"/>
</dbReference>
<dbReference type="InterPro" id="IPR010982">
    <property type="entry name" value="Lambda_DNA-bd_dom_sf"/>
</dbReference>
<dbReference type="PROSITE" id="PS50071">
    <property type="entry name" value="HOMEOBOX_2"/>
    <property type="match status" value="1"/>
</dbReference>
<dbReference type="PROSITE" id="PS00035">
    <property type="entry name" value="POU_1"/>
    <property type="match status" value="1"/>
</dbReference>
<keyword evidence="2 5" id="KW-0238">DNA-binding</keyword>
<accession>A0A3Q0KN71</accession>
<dbReference type="InterPro" id="IPR009057">
    <property type="entry name" value="Homeodomain-like_sf"/>
</dbReference>
<evidence type="ECO:0000313" key="10">
    <source>
        <dbReference type="Proteomes" id="UP000008854"/>
    </source>
</evidence>
<dbReference type="SUPFAM" id="SSF47413">
    <property type="entry name" value="lambda repressor-like DNA-binding domains"/>
    <property type="match status" value="1"/>
</dbReference>
<dbReference type="PRINTS" id="PR00028">
    <property type="entry name" value="POUDOMAIN"/>
</dbReference>
<dbReference type="SUPFAM" id="SSF46689">
    <property type="entry name" value="Homeodomain-like"/>
    <property type="match status" value="1"/>
</dbReference>
<dbReference type="Pfam" id="PF00157">
    <property type="entry name" value="Pou"/>
    <property type="match status" value="1"/>
</dbReference>
<dbReference type="PANTHER" id="PTHR11636">
    <property type="entry name" value="POU DOMAIN"/>
    <property type="match status" value="1"/>
</dbReference>
<reference evidence="11" key="2">
    <citation type="submission" date="2018-12" db="UniProtKB">
        <authorList>
            <consortium name="WormBaseParasite"/>
        </authorList>
    </citation>
    <scope>IDENTIFICATION</scope>
    <source>
        <strain evidence="11">Puerto Rican</strain>
    </source>
</reference>
<evidence type="ECO:0000256" key="2">
    <source>
        <dbReference type="ARBA" id="ARBA00023125"/>
    </source>
</evidence>
<dbReference type="AlphaFoldDB" id="A0A3Q0KN71"/>
<feature type="domain" description="Homeobox" evidence="8">
    <location>
        <begin position="348"/>
        <end position="408"/>
    </location>
</feature>
<evidence type="ECO:0000256" key="6">
    <source>
        <dbReference type="RuleBase" id="RU000682"/>
    </source>
</evidence>
<evidence type="ECO:0000256" key="4">
    <source>
        <dbReference type="ARBA" id="ARBA00023242"/>
    </source>
</evidence>
<evidence type="ECO:0000259" key="8">
    <source>
        <dbReference type="PROSITE" id="PS50071"/>
    </source>
</evidence>
<feature type="region of interest" description="Disordered" evidence="7">
    <location>
        <begin position="217"/>
        <end position="241"/>
    </location>
</feature>
<evidence type="ECO:0000256" key="3">
    <source>
        <dbReference type="ARBA" id="ARBA00023155"/>
    </source>
</evidence>
<feature type="domain" description="POU-specific" evidence="9">
    <location>
        <begin position="254"/>
        <end position="328"/>
    </location>
</feature>
<evidence type="ECO:0000256" key="7">
    <source>
        <dbReference type="SAM" id="MobiDB-lite"/>
    </source>
</evidence>
<proteinExistence type="predicted"/>
<dbReference type="InterPro" id="IPR001356">
    <property type="entry name" value="HD"/>
</dbReference>
<comment type="subcellular location">
    <subcellularLocation>
        <location evidence="1 5 6">Nucleus</location>
    </subcellularLocation>
</comment>
<dbReference type="Gene3D" id="1.10.10.60">
    <property type="entry name" value="Homeodomain-like"/>
    <property type="match status" value="1"/>
</dbReference>
<dbReference type="PANTHER" id="PTHR11636:SF5">
    <property type="entry name" value="POU DOMAIN MOTIF 3, ISOFORM F"/>
    <property type="match status" value="1"/>
</dbReference>
<reference evidence="10" key="1">
    <citation type="journal article" date="2012" name="PLoS Negl. Trop. Dis.">
        <title>A systematically improved high quality genome and transcriptome of the human blood fluke Schistosoma mansoni.</title>
        <authorList>
            <person name="Protasio A.V."/>
            <person name="Tsai I.J."/>
            <person name="Babbage A."/>
            <person name="Nichol S."/>
            <person name="Hunt M."/>
            <person name="Aslett M.A."/>
            <person name="De Silva N."/>
            <person name="Velarde G.S."/>
            <person name="Anderson T.J."/>
            <person name="Clark R.C."/>
            <person name="Davidson C."/>
            <person name="Dillon G.P."/>
            <person name="Holroyd N.E."/>
            <person name="LoVerde P.T."/>
            <person name="Lloyd C."/>
            <person name="McQuillan J."/>
            <person name="Oliveira G."/>
            <person name="Otto T.D."/>
            <person name="Parker-Manuel S.J."/>
            <person name="Quail M.A."/>
            <person name="Wilson R.A."/>
            <person name="Zerlotini A."/>
            <person name="Dunne D.W."/>
            <person name="Berriman M."/>
        </authorList>
    </citation>
    <scope>NUCLEOTIDE SEQUENCE [LARGE SCALE GENOMIC DNA]</scope>
    <source>
        <strain evidence="10">Puerto Rican</strain>
    </source>
</reference>
<dbReference type="CDD" id="cd00086">
    <property type="entry name" value="homeodomain"/>
    <property type="match status" value="1"/>
</dbReference>
<feature type="DNA-binding region" description="Homeobox" evidence="5">
    <location>
        <begin position="350"/>
        <end position="409"/>
    </location>
</feature>
<dbReference type="SMART" id="SM00352">
    <property type="entry name" value="POU"/>
    <property type="match status" value="1"/>
</dbReference>
<organism evidence="10 11">
    <name type="scientific">Schistosoma mansoni</name>
    <name type="common">Blood fluke</name>
    <dbReference type="NCBI Taxonomy" id="6183"/>
    <lineage>
        <taxon>Eukaryota</taxon>
        <taxon>Metazoa</taxon>
        <taxon>Spiralia</taxon>
        <taxon>Lophotrochozoa</taxon>
        <taxon>Platyhelminthes</taxon>
        <taxon>Trematoda</taxon>
        <taxon>Digenea</taxon>
        <taxon>Strigeidida</taxon>
        <taxon>Schistosomatoidea</taxon>
        <taxon>Schistosomatidae</taxon>
        <taxon>Schistosoma</taxon>
    </lineage>
</organism>
<dbReference type="InParanoid" id="A0A3Q0KN71"/>
<dbReference type="Pfam" id="PF00046">
    <property type="entry name" value="Homeodomain"/>
    <property type="match status" value="1"/>
</dbReference>